<evidence type="ECO:0000256" key="3">
    <source>
        <dbReference type="ARBA" id="ARBA00022692"/>
    </source>
</evidence>
<name>A0ABM8V7P4_THEXY</name>
<evidence type="ECO:0000313" key="9">
    <source>
        <dbReference type="Proteomes" id="UP000681526"/>
    </source>
</evidence>
<keyword evidence="3 6" id="KW-0812">Transmembrane</keyword>
<keyword evidence="5 6" id="KW-0472">Membrane</keyword>
<feature type="transmembrane region" description="Helical" evidence="6">
    <location>
        <begin position="240"/>
        <end position="265"/>
    </location>
</feature>
<dbReference type="Proteomes" id="UP000681526">
    <property type="component" value="Unassembled WGS sequence"/>
</dbReference>
<keyword evidence="2" id="KW-0813">Transport</keyword>
<dbReference type="EMBL" id="CAJRAY010000083">
    <property type="protein sequence ID" value="CAG5091808.1"/>
    <property type="molecule type" value="Genomic_DNA"/>
</dbReference>
<feature type="transmembrane region" description="Helical" evidence="6">
    <location>
        <begin position="145"/>
        <end position="166"/>
    </location>
</feature>
<feature type="transmembrane region" description="Helical" evidence="6">
    <location>
        <begin position="271"/>
        <end position="293"/>
    </location>
</feature>
<feature type="transmembrane region" description="Helical" evidence="6">
    <location>
        <begin position="300"/>
        <end position="318"/>
    </location>
</feature>
<dbReference type="SUPFAM" id="SSF103473">
    <property type="entry name" value="MFS general substrate transporter"/>
    <property type="match status" value="1"/>
</dbReference>
<feature type="transmembrane region" description="Helical" evidence="6">
    <location>
        <begin position="324"/>
        <end position="346"/>
    </location>
</feature>
<feature type="transmembrane region" description="Helical" evidence="6">
    <location>
        <begin position="104"/>
        <end position="124"/>
    </location>
</feature>
<feature type="transmembrane region" description="Helical" evidence="6">
    <location>
        <begin position="51"/>
        <end position="71"/>
    </location>
</feature>
<evidence type="ECO:0000256" key="5">
    <source>
        <dbReference type="ARBA" id="ARBA00023136"/>
    </source>
</evidence>
<gene>
    <name evidence="8" type="primary">txxe 3158</name>
    <name evidence="8" type="ORF">TXXE_16505</name>
</gene>
<evidence type="ECO:0000256" key="2">
    <source>
        <dbReference type="ARBA" id="ARBA00022448"/>
    </source>
</evidence>
<dbReference type="PROSITE" id="PS50850">
    <property type="entry name" value="MFS"/>
    <property type="match status" value="1"/>
</dbReference>
<dbReference type="InterPro" id="IPR050495">
    <property type="entry name" value="ATG22/LtaA_families"/>
</dbReference>
<reference evidence="8 9" key="1">
    <citation type="submission" date="2021-04" db="EMBL/GenBank/DDBJ databases">
        <authorList>
            <person name="Rakotoarivonina H."/>
        </authorList>
    </citation>
    <scope>NUCLEOTIDE SEQUENCE [LARGE SCALE GENOMIC DNA]</scope>
    <source>
        <strain evidence="8 9">XE</strain>
    </source>
</reference>
<comment type="caution">
    <text evidence="8">The sequence shown here is derived from an EMBL/GenBank/DDBJ whole genome shotgun (WGS) entry which is preliminary data.</text>
</comment>
<dbReference type="CDD" id="cd17482">
    <property type="entry name" value="MFS_YxiO_like"/>
    <property type="match status" value="1"/>
</dbReference>
<feature type="transmembrane region" description="Helical" evidence="6">
    <location>
        <begin position="178"/>
        <end position="197"/>
    </location>
</feature>
<feature type="transmembrane region" description="Helical" evidence="6">
    <location>
        <begin position="12"/>
        <end position="31"/>
    </location>
</feature>
<feature type="domain" description="Major facilitator superfamily (MFS) profile" evidence="7">
    <location>
        <begin position="1"/>
        <end position="413"/>
    </location>
</feature>
<dbReference type="InterPro" id="IPR020846">
    <property type="entry name" value="MFS_dom"/>
</dbReference>
<dbReference type="Gene3D" id="1.20.1250.20">
    <property type="entry name" value="MFS general substrate transporter like domains"/>
    <property type="match status" value="1"/>
</dbReference>
<evidence type="ECO:0000256" key="1">
    <source>
        <dbReference type="ARBA" id="ARBA00004651"/>
    </source>
</evidence>
<accession>A0ABM8V7P4</accession>
<feature type="transmembrane region" description="Helical" evidence="6">
    <location>
        <begin position="389"/>
        <end position="408"/>
    </location>
</feature>
<evidence type="ECO:0000256" key="4">
    <source>
        <dbReference type="ARBA" id="ARBA00022989"/>
    </source>
</evidence>
<feature type="transmembrane region" description="Helical" evidence="6">
    <location>
        <begin position="78"/>
        <end position="98"/>
    </location>
</feature>
<feature type="transmembrane region" description="Helical" evidence="6">
    <location>
        <begin position="358"/>
        <end position="383"/>
    </location>
</feature>
<protein>
    <submittedName>
        <fullName evidence="8">Major facilitator superfamily MFS_1</fullName>
    </submittedName>
</protein>
<sequence>MNQRQVRAWVTYDWANSAFATTMMAAVMPVFYESVAGAGLAEGAAASYWGYTQTIAMLCVALLSPVLGAIADFRGSKVRFLSVFTFVGALSCLASFFIGEGDWLLASLLVILGTIGFSGGNTFYDALLPDLVPERERDVVSARGYAFGYMGGGLLLALNIAMIEGWETFGFPDKTTATQTVFVTVGVWWIVFALPLFRSVKDRPANRSVPLFAVIRTGFARNLATLRRIRQYPELAKYMLAYWFFNDGINTIIVMATIYGATIGIEQTDLILALLITQFVGYPATILFGRLAVRLGSKKALYLSLVIYVLIVMLGFFMTTGFHFYALAIMVGLVQGGSQAVARSIYANLTPPPRRAEFFGFLALSSKFSASAGPFLFGLVGALTGSVRLGILAVLAFFVIGILLLMLVNLNKGREEALAGESGDAGGAATMA</sequence>
<evidence type="ECO:0000256" key="6">
    <source>
        <dbReference type="SAM" id="Phobius"/>
    </source>
</evidence>
<dbReference type="InterPro" id="IPR036259">
    <property type="entry name" value="MFS_trans_sf"/>
</dbReference>
<keyword evidence="4 6" id="KW-1133">Transmembrane helix</keyword>
<keyword evidence="9" id="KW-1185">Reference proteome</keyword>
<proteinExistence type="predicted"/>
<evidence type="ECO:0000313" key="8">
    <source>
        <dbReference type="EMBL" id="CAG5091808.1"/>
    </source>
</evidence>
<organism evidence="8 9">
    <name type="scientific">Thermobacillus xylanilyticus</name>
    <dbReference type="NCBI Taxonomy" id="76633"/>
    <lineage>
        <taxon>Bacteria</taxon>
        <taxon>Bacillati</taxon>
        <taxon>Bacillota</taxon>
        <taxon>Bacilli</taxon>
        <taxon>Bacillales</taxon>
        <taxon>Paenibacillaceae</taxon>
        <taxon>Thermobacillus</taxon>
    </lineage>
</organism>
<comment type="subcellular location">
    <subcellularLocation>
        <location evidence="1">Cell membrane</location>
        <topology evidence="1">Multi-pass membrane protein</topology>
    </subcellularLocation>
</comment>
<evidence type="ECO:0000259" key="7">
    <source>
        <dbReference type="PROSITE" id="PS50850"/>
    </source>
</evidence>
<dbReference type="Pfam" id="PF11700">
    <property type="entry name" value="ATG22"/>
    <property type="match status" value="1"/>
</dbReference>
<dbReference type="PANTHER" id="PTHR23519:SF1">
    <property type="entry name" value="AUTOPHAGY-RELATED PROTEIN 22"/>
    <property type="match status" value="1"/>
</dbReference>
<dbReference type="RefSeq" id="WP_015255548.1">
    <property type="nucleotide sequence ID" value="NZ_CAJRAY010000083.1"/>
</dbReference>
<dbReference type="InterPro" id="IPR024671">
    <property type="entry name" value="Atg22-like"/>
</dbReference>
<dbReference type="PANTHER" id="PTHR23519">
    <property type="entry name" value="AUTOPHAGY-RELATED PROTEIN 22"/>
    <property type="match status" value="1"/>
</dbReference>